<sequence>MPNITELTADEIDDFDFPLVVEDSIRSDQRPTQSSSQNPFNMSDFPDLLAGMMGVGTAGFGQHKSTEPDDSEWKKWETIYPRYLDSKAPFKSGGRRVNLKHSLRFPLAQHIYEVCCQLGFKCQLESHKTHPADWENPGRVKVQIKIDGKPVNRSIPNKFRLLCRIGALLRPLESQRLRISAVEDKRSRWLKTLPNIVFRLPQNSPAISHGFLAMAESETKSKKDDGSSTTTITRVEKEDSSGKDKTQTKKASVQPNQNQKSSTEAKKQDNTKSNKAVNSKKKKKSGKK</sequence>
<dbReference type="EMBL" id="CALTRL010005746">
    <property type="protein sequence ID" value="CAH7685802.1"/>
    <property type="molecule type" value="Genomic_DNA"/>
</dbReference>
<feature type="compositionally biased region" description="Polar residues" evidence="5">
    <location>
        <begin position="249"/>
        <end position="262"/>
    </location>
</feature>
<evidence type="ECO:0000313" key="6">
    <source>
        <dbReference type="EMBL" id="CAH7685802.1"/>
    </source>
</evidence>
<proteinExistence type="predicted"/>
<feature type="compositionally biased region" description="Basic and acidic residues" evidence="5">
    <location>
        <begin position="217"/>
        <end position="226"/>
    </location>
</feature>
<evidence type="ECO:0000313" key="7">
    <source>
        <dbReference type="Proteomes" id="UP001153365"/>
    </source>
</evidence>
<dbReference type="FunFam" id="3.30.56.30:FF:000010">
    <property type="entry name" value="Signal recognition particle sec65 subunit"/>
    <property type="match status" value="1"/>
</dbReference>
<dbReference type="Proteomes" id="UP001153365">
    <property type="component" value="Unassembled WGS sequence"/>
</dbReference>
<accession>A0AAV0BEW3</accession>
<dbReference type="SUPFAM" id="SSF69695">
    <property type="entry name" value="SRP19"/>
    <property type="match status" value="1"/>
</dbReference>
<reference evidence="6" key="1">
    <citation type="submission" date="2022-06" db="EMBL/GenBank/DDBJ databases">
        <authorList>
            <consortium name="SYNGENTA / RWTH Aachen University"/>
        </authorList>
    </citation>
    <scope>NUCLEOTIDE SEQUENCE</scope>
</reference>
<dbReference type="AlphaFoldDB" id="A0AAV0BEW3"/>
<feature type="compositionally biased region" description="Basic residues" evidence="5">
    <location>
        <begin position="278"/>
        <end position="288"/>
    </location>
</feature>
<organism evidence="6 7">
    <name type="scientific">Phakopsora pachyrhizi</name>
    <name type="common">Asian soybean rust disease fungus</name>
    <dbReference type="NCBI Taxonomy" id="170000"/>
    <lineage>
        <taxon>Eukaryota</taxon>
        <taxon>Fungi</taxon>
        <taxon>Dikarya</taxon>
        <taxon>Basidiomycota</taxon>
        <taxon>Pucciniomycotina</taxon>
        <taxon>Pucciniomycetes</taxon>
        <taxon>Pucciniales</taxon>
        <taxon>Phakopsoraceae</taxon>
        <taxon>Phakopsora</taxon>
    </lineage>
</organism>
<comment type="subcellular location">
    <subcellularLocation>
        <location evidence="1">Cytoplasm</location>
    </subcellularLocation>
</comment>
<keyword evidence="7" id="KW-1185">Reference proteome</keyword>
<feature type="region of interest" description="Disordered" evidence="5">
    <location>
        <begin position="217"/>
        <end position="288"/>
    </location>
</feature>
<dbReference type="InterPro" id="IPR002778">
    <property type="entry name" value="Signal_recog_particle_SRP19"/>
</dbReference>
<evidence type="ECO:0000256" key="2">
    <source>
        <dbReference type="ARBA" id="ARBA00022490"/>
    </source>
</evidence>
<evidence type="ECO:0000256" key="5">
    <source>
        <dbReference type="SAM" id="MobiDB-lite"/>
    </source>
</evidence>
<comment type="caution">
    <text evidence="6">The sequence shown here is derived from an EMBL/GenBank/DDBJ whole genome shotgun (WGS) entry which is preliminary data.</text>
</comment>
<feature type="compositionally biased region" description="Basic and acidic residues" evidence="5">
    <location>
        <begin position="263"/>
        <end position="272"/>
    </location>
</feature>
<evidence type="ECO:0000256" key="4">
    <source>
        <dbReference type="ARBA" id="ARBA00023274"/>
    </source>
</evidence>
<feature type="compositionally biased region" description="Basic and acidic residues" evidence="5">
    <location>
        <begin position="234"/>
        <end position="247"/>
    </location>
</feature>
<evidence type="ECO:0000256" key="3">
    <source>
        <dbReference type="ARBA" id="ARBA00023135"/>
    </source>
</evidence>
<gene>
    <name evidence="6" type="ORF">PPACK8108_LOCUS20384</name>
</gene>
<dbReference type="GO" id="GO:0005786">
    <property type="term" value="C:signal recognition particle, endoplasmic reticulum targeting"/>
    <property type="evidence" value="ECO:0007669"/>
    <property type="project" value="UniProtKB-KW"/>
</dbReference>
<dbReference type="GO" id="GO:0008312">
    <property type="term" value="F:7S RNA binding"/>
    <property type="evidence" value="ECO:0007669"/>
    <property type="project" value="InterPro"/>
</dbReference>
<dbReference type="Pfam" id="PF01922">
    <property type="entry name" value="SRP19"/>
    <property type="match status" value="1"/>
</dbReference>
<dbReference type="PANTHER" id="PTHR17453:SF0">
    <property type="entry name" value="SIGNAL RECOGNITION PARTICLE 19 KDA PROTEIN"/>
    <property type="match status" value="1"/>
</dbReference>
<keyword evidence="2" id="KW-0963">Cytoplasm</keyword>
<protein>
    <submittedName>
        <fullName evidence="6">Signal recognition particle, SRP19 subunit</fullName>
    </submittedName>
</protein>
<dbReference type="InterPro" id="IPR036521">
    <property type="entry name" value="SRP19-like_sf"/>
</dbReference>
<keyword evidence="4" id="KW-0687">Ribonucleoprotein</keyword>
<dbReference type="Gene3D" id="3.30.56.30">
    <property type="entry name" value="Signal recognition particle, SRP19-like subunit"/>
    <property type="match status" value="1"/>
</dbReference>
<dbReference type="GO" id="GO:0006617">
    <property type="term" value="P:SRP-dependent cotranslational protein targeting to membrane, signal sequence recognition"/>
    <property type="evidence" value="ECO:0007669"/>
    <property type="project" value="TreeGrafter"/>
</dbReference>
<name>A0AAV0BEW3_PHAPC</name>
<keyword evidence="3" id="KW-0733">Signal recognition particle</keyword>
<dbReference type="PANTHER" id="PTHR17453">
    <property type="entry name" value="SIGNAL RECOGNITION PARTICLE 19 KD PROTEIN"/>
    <property type="match status" value="1"/>
</dbReference>
<evidence type="ECO:0000256" key="1">
    <source>
        <dbReference type="ARBA" id="ARBA00004496"/>
    </source>
</evidence>